<dbReference type="AlphaFoldDB" id="A0A6H9UZ40"/>
<organism evidence="3 4">
    <name type="scientific">Streptomyces luteolifulvus</name>
    <dbReference type="NCBI Taxonomy" id="2615112"/>
    <lineage>
        <taxon>Bacteria</taxon>
        <taxon>Bacillati</taxon>
        <taxon>Actinomycetota</taxon>
        <taxon>Actinomycetes</taxon>
        <taxon>Kitasatosporales</taxon>
        <taxon>Streptomycetaceae</taxon>
        <taxon>Streptomyces</taxon>
    </lineage>
</organism>
<evidence type="ECO:0000313" key="3">
    <source>
        <dbReference type="EMBL" id="KAB1146644.1"/>
    </source>
</evidence>
<keyword evidence="2" id="KW-0472">Membrane</keyword>
<evidence type="ECO:0000313" key="4">
    <source>
        <dbReference type="Proteomes" id="UP000442707"/>
    </source>
</evidence>
<keyword evidence="2" id="KW-0812">Transmembrane</keyword>
<feature type="transmembrane region" description="Helical" evidence="2">
    <location>
        <begin position="92"/>
        <end position="109"/>
    </location>
</feature>
<evidence type="ECO:0000256" key="2">
    <source>
        <dbReference type="SAM" id="Phobius"/>
    </source>
</evidence>
<comment type="caution">
    <text evidence="3">The sequence shown here is derived from an EMBL/GenBank/DDBJ whole genome shotgun (WGS) entry which is preliminary data.</text>
</comment>
<feature type="region of interest" description="Disordered" evidence="1">
    <location>
        <begin position="120"/>
        <end position="142"/>
    </location>
</feature>
<protein>
    <recommendedName>
        <fullName evidence="5">DUF1616 domain-containing protein</fullName>
    </recommendedName>
</protein>
<keyword evidence="4" id="KW-1185">Reference proteome</keyword>
<feature type="transmembrane region" description="Helical" evidence="2">
    <location>
        <begin position="27"/>
        <end position="49"/>
    </location>
</feature>
<dbReference type="Proteomes" id="UP000442707">
    <property type="component" value="Unassembled WGS sequence"/>
</dbReference>
<keyword evidence="2" id="KW-1133">Transmembrane helix</keyword>
<name>A0A6H9UZ40_9ACTN</name>
<accession>A0A6H9UZ40</accession>
<reference evidence="3 4" key="1">
    <citation type="submission" date="2019-09" db="EMBL/GenBank/DDBJ databases">
        <title>Screening of Novel Bioactive Compounds from Soil-Associated.</title>
        <authorList>
            <person name="Zhao S."/>
        </authorList>
    </citation>
    <scope>NUCLEOTIDE SEQUENCE [LARGE SCALE GENOMIC DNA]</scope>
    <source>
        <strain evidence="3 4">HIT-DPA4</strain>
    </source>
</reference>
<evidence type="ECO:0000256" key="1">
    <source>
        <dbReference type="SAM" id="MobiDB-lite"/>
    </source>
</evidence>
<dbReference type="RefSeq" id="WP_150948099.1">
    <property type="nucleotide sequence ID" value="NZ_VZRB01000008.1"/>
</dbReference>
<dbReference type="EMBL" id="VZRB01000008">
    <property type="protein sequence ID" value="KAB1146644.1"/>
    <property type="molecule type" value="Genomic_DNA"/>
</dbReference>
<sequence length="142" mass="14688">MIPLRWVLALSGWAALAAVTFLPDGGVLRVAAATAFLVVCPGLAASRWARSAPPYAGDRTALLEAGVLGVVLSLSLAVLVVVPLYLSDTFTITRALVALAAVTSVLALVPRRLGRRRLAPRAVPDAGTPTAVADQPEPRASE</sequence>
<proteinExistence type="predicted"/>
<gene>
    <name evidence="3" type="ORF">F7R91_13700</name>
</gene>
<feature type="transmembrane region" description="Helical" evidence="2">
    <location>
        <begin position="61"/>
        <end position="86"/>
    </location>
</feature>
<evidence type="ECO:0008006" key="5">
    <source>
        <dbReference type="Google" id="ProtNLM"/>
    </source>
</evidence>